<gene>
    <name evidence="2" type="ORF">CCMA1212_000175</name>
</gene>
<evidence type="ECO:0000313" key="3">
    <source>
        <dbReference type="Proteomes" id="UP001642720"/>
    </source>
</evidence>
<feature type="region of interest" description="Disordered" evidence="1">
    <location>
        <begin position="30"/>
        <end position="49"/>
    </location>
</feature>
<keyword evidence="3" id="KW-1185">Reference proteome</keyword>
<reference evidence="2 3" key="1">
    <citation type="submission" date="2018-01" db="EMBL/GenBank/DDBJ databases">
        <title>Genome characterization of the sugarcane-associated fungus Trichoderma ghanense CCMA-1212 and their application in lignocelulose bioconversion.</title>
        <authorList>
            <person name="Steindorff A.S."/>
            <person name="Mendes T.D."/>
            <person name="Vilela E.S.D."/>
            <person name="Rodrigues D.S."/>
            <person name="Formighieri E.F."/>
            <person name="Melo I.S."/>
            <person name="Favaro L.C.L."/>
        </authorList>
    </citation>
    <scope>NUCLEOTIDE SEQUENCE [LARGE SCALE GENOMIC DNA]</scope>
    <source>
        <strain evidence="2 3">CCMA-1212</strain>
    </source>
</reference>
<dbReference type="GeneID" id="300572106"/>
<organism evidence="2 3">
    <name type="scientific">Trichoderma ghanense</name>
    <dbReference type="NCBI Taxonomy" id="65468"/>
    <lineage>
        <taxon>Eukaryota</taxon>
        <taxon>Fungi</taxon>
        <taxon>Dikarya</taxon>
        <taxon>Ascomycota</taxon>
        <taxon>Pezizomycotina</taxon>
        <taxon>Sordariomycetes</taxon>
        <taxon>Hypocreomycetidae</taxon>
        <taxon>Hypocreales</taxon>
        <taxon>Hypocreaceae</taxon>
        <taxon>Trichoderma</taxon>
    </lineage>
</organism>
<dbReference type="EMBL" id="PPTA01000001">
    <property type="protein sequence ID" value="TFB07558.1"/>
    <property type="molecule type" value="Genomic_DNA"/>
</dbReference>
<evidence type="ECO:0000256" key="1">
    <source>
        <dbReference type="SAM" id="MobiDB-lite"/>
    </source>
</evidence>
<accession>A0ABY2HL49</accession>
<sequence>MAVTSSAPSTTNSPSITILGTPFIPNLSISSTSSSTSSPPLPSSSHLIATPRSTPALSAASLKSSQLVISPPNSKNILITSLCTRSSTAAPAGTAHPPPQVRQPMRVARVPDAPRKREPEAFLLAELRHARPLRGQPVRAEAPHGNVPHRRRLTLRERPVELEGVPAYGVSGRGRAGDRLLEEGDGAVDARAGEVAEGADGVGDDFDFVVCHCLVRDALVVLYEL</sequence>
<proteinExistence type="predicted"/>
<comment type="caution">
    <text evidence="2">The sequence shown here is derived from an EMBL/GenBank/DDBJ whole genome shotgun (WGS) entry which is preliminary data.</text>
</comment>
<dbReference type="Proteomes" id="UP001642720">
    <property type="component" value="Unassembled WGS sequence"/>
</dbReference>
<evidence type="ECO:0000313" key="2">
    <source>
        <dbReference type="EMBL" id="TFB07558.1"/>
    </source>
</evidence>
<name>A0ABY2HL49_9HYPO</name>
<protein>
    <submittedName>
        <fullName evidence="2">Uncharacterized protein</fullName>
    </submittedName>
</protein>
<dbReference type="RefSeq" id="XP_073563759.1">
    <property type="nucleotide sequence ID" value="XM_073697656.1"/>
</dbReference>